<gene>
    <name evidence="15" type="primary">purM</name>
    <name evidence="18" type="ORF">NIES30_00750</name>
</gene>
<dbReference type="InterPro" id="IPR036676">
    <property type="entry name" value="PurM-like_C_sf"/>
</dbReference>
<evidence type="ECO:0000259" key="16">
    <source>
        <dbReference type="Pfam" id="PF00586"/>
    </source>
</evidence>
<evidence type="ECO:0000259" key="17">
    <source>
        <dbReference type="Pfam" id="PF02769"/>
    </source>
</evidence>
<dbReference type="GO" id="GO:0046084">
    <property type="term" value="P:adenine biosynthetic process"/>
    <property type="evidence" value="ECO:0007669"/>
    <property type="project" value="TreeGrafter"/>
</dbReference>
<evidence type="ECO:0000256" key="6">
    <source>
        <dbReference type="ARBA" id="ARBA00022490"/>
    </source>
</evidence>
<evidence type="ECO:0000256" key="15">
    <source>
        <dbReference type="HAMAP-Rule" id="MF_00741"/>
    </source>
</evidence>
<feature type="domain" description="PurM-like C-terminal" evidence="17">
    <location>
        <begin position="170"/>
        <end position="343"/>
    </location>
</feature>
<dbReference type="GO" id="GO:0004641">
    <property type="term" value="F:phosphoribosylformylglycinamidine cyclo-ligase activity"/>
    <property type="evidence" value="ECO:0007669"/>
    <property type="project" value="UniProtKB-UniRule"/>
</dbReference>
<evidence type="ECO:0000256" key="8">
    <source>
        <dbReference type="ARBA" id="ARBA00022741"/>
    </source>
</evidence>
<dbReference type="InterPro" id="IPR010918">
    <property type="entry name" value="PurM-like_C_dom"/>
</dbReference>
<evidence type="ECO:0000256" key="11">
    <source>
        <dbReference type="ARBA" id="ARBA00031908"/>
    </source>
</evidence>
<dbReference type="GO" id="GO:0005829">
    <property type="term" value="C:cytosol"/>
    <property type="evidence" value="ECO:0007669"/>
    <property type="project" value="TreeGrafter"/>
</dbReference>
<feature type="domain" description="PurM-like N-terminal" evidence="16">
    <location>
        <begin position="54"/>
        <end position="158"/>
    </location>
</feature>
<evidence type="ECO:0000256" key="5">
    <source>
        <dbReference type="ARBA" id="ARBA00020367"/>
    </source>
</evidence>
<dbReference type="GO" id="GO:0006189">
    <property type="term" value="P:'de novo' IMP biosynthetic process"/>
    <property type="evidence" value="ECO:0007669"/>
    <property type="project" value="UniProtKB-UniRule"/>
</dbReference>
<dbReference type="InterPro" id="IPR004733">
    <property type="entry name" value="PurM_cligase"/>
</dbReference>
<evidence type="ECO:0000256" key="10">
    <source>
        <dbReference type="ARBA" id="ARBA00022840"/>
    </source>
</evidence>
<dbReference type="EC" id="6.3.3.1" evidence="4 15"/>
<comment type="subcellular location">
    <subcellularLocation>
        <location evidence="1 15">Cytoplasm</location>
    </subcellularLocation>
</comment>
<dbReference type="STRING" id="549789.NIES30_00750"/>
<dbReference type="FunFam" id="3.90.650.10:FF:000011">
    <property type="entry name" value="Phosphoribosylformylglycinamidine cyclo-ligase"/>
    <property type="match status" value="1"/>
</dbReference>
<comment type="caution">
    <text evidence="18">The sequence shown here is derived from an EMBL/GenBank/DDBJ whole genome shotgun (WGS) entry which is preliminary data.</text>
</comment>
<comment type="similarity">
    <text evidence="3 15">Belongs to the AIR synthase family.</text>
</comment>
<evidence type="ECO:0000256" key="4">
    <source>
        <dbReference type="ARBA" id="ARBA00013047"/>
    </source>
</evidence>
<sequence>MDYRDAGVDVEAGRSFVQRIRTLVDSTRRPEVLGALGGFSGLCELPSGYREPVLVSGTDGVGTKLKIAQITQRHSTVGIDLVAMCVNDILTSGAEPLFFLDYLATGKLEPAALAEVVEGIVAGCRLAGCALLGGETAEMPGFYGPGEYDLAGFCVGVVEKSQILDGSQVQVGDRIIGLASSGVHSNGFSLVRKVVAEGQRTDTTNTGYTWDETVPALGNHSLGEIFLTPTRIYVEPVLKARREGLTIHGMAHITGGGLPENLPRCLGPDQSIHIQEGSWPVPPVFSWLAEAGQVPAAALYNTFNMGLGFALVVPPQEIDRALAWLAQHQVEAYLVGEITSGSGSVTGLPE</sequence>
<reference evidence="18 19" key="1">
    <citation type="submission" date="2016-11" db="EMBL/GenBank/DDBJ databases">
        <title>Draft Genome Sequences of Nine Cyanobacterial Strains from Diverse Habitats.</title>
        <authorList>
            <person name="Zhu T."/>
            <person name="Hou S."/>
            <person name="Lu X."/>
            <person name="Hess W.R."/>
        </authorList>
    </citation>
    <scope>NUCLEOTIDE SEQUENCE [LARGE SCALE GENOMIC DNA]</scope>
    <source>
        <strain evidence="18 19">NIES-30</strain>
    </source>
</reference>
<dbReference type="Pfam" id="PF02769">
    <property type="entry name" value="AIRS_C"/>
    <property type="match status" value="1"/>
</dbReference>
<proteinExistence type="inferred from homology"/>
<dbReference type="InterPro" id="IPR016188">
    <property type="entry name" value="PurM-like_N"/>
</dbReference>
<dbReference type="HAMAP" id="MF_00741">
    <property type="entry name" value="AIRS"/>
    <property type="match status" value="1"/>
</dbReference>
<keyword evidence="9 15" id="KW-0658">Purine biosynthesis</keyword>
<dbReference type="OrthoDB" id="9802507at2"/>
<dbReference type="PANTHER" id="PTHR10520">
    <property type="entry name" value="TRIFUNCTIONAL PURINE BIOSYNTHETIC PROTEIN ADENOSINE-3-RELATED"/>
    <property type="match status" value="1"/>
</dbReference>
<dbReference type="RefSeq" id="WP_073606478.1">
    <property type="nucleotide sequence ID" value="NZ_MRCG01000001.1"/>
</dbReference>
<dbReference type="GO" id="GO:0004637">
    <property type="term" value="F:phosphoribosylamine-glycine ligase activity"/>
    <property type="evidence" value="ECO:0007669"/>
    <property type="project" value="TreeGrafter"/>
</dbReference>
<dbReference type="SUPFAM" id="SSF55326">
    <property type="entry name" value="PurM N-terminal domain-like"/>
    <property type="match status" value="1"/>
</dbReference>
<evidence type="ECO:0000256" key="13">
    <source>
        <dbReference type="ARBA" id="ARBA00033093"/>
    </source>
</evidence>
<protein>
    <recommendedName>
        <fullName evidence="5 15">Phosphoribosylformylglycinamidine cyclo-ligase</fullName>
        <ecNumber evidence="4 15">6.3.3.1</ecNumber>
    </recommendedName>
    <alternativeName>
        <fullName evidence="12 15">AIR synthase</fullName>
    </alternativeName>
    <alternativeName>
        <fullName evidence="13 15">AIRS</fullName>
    </alternativeName>
    <alternativeName>
        <fullName evidence="11 15">Phosphoribosyl-aminoimidazole synthetase</fullName>
    </alternativeName>
</protein>
<keyword evidence="8 15" id="KW-0547">Nucleotide-binding</keyword>
<dbReference type="SUPFAM" id="SSF56042">
    <property type="entry name" value="PurM C-terminal domain-like"/>
    <property type="match status" value="1"/>
</dbReference>
<name>A0A1U7JAC6_9CYAN</name>
<dbReference type="AlphaFoldDB" id="A0A1U7JAC6"/>
<evidence type="ECO:0000256" key="1">
    <source>
        <dbReference type="ARBA" id="ARBA00004496"/>
    </source>
</evidence>
<dbReference type="GO" id="GO:0005524">
    <property type="term" value="F:ATP binding"/>
    <property type="evidence" value="ECO:0007669"/>
    <property type="project" value="UniProtKB-KW"/>
</dbReference>
<dbReference type="CDD" id="cd02196">
    <property type="entry name" value="PurM"/>
    <property type="match status" value="1"/>
</dbReference>
<keyword evidence="10 15" id="KW-0067">ATP-binding</keyword>
<dbReference type="InterPro" id="IPR036921">
    <property type="entry name" value="PurM-like_N_sf"/>
</dbReference>
<dbReference type="Gene3D" id="3.90.650.10">
    <property type="entry name" value="PurM-like C-terminal domain"/>
    <property type="match status" value="1"/>
</dbReference>
<dbReference type="UniPathway" id="UPA00074">
    <property type="reaction ID" value="UER00129"/>
</dbReference>
<dbReference type="FunFam" id="3.30.1330.10:FF:000001">
    <property type="entry name" value="Phosphoribosylformylglycinamidine cyclo-ligase"/>
    <property type="match status" value="1"/>
</dbReference>
<comment type="catalytic activity">
    <reaction evidence="14 15">
        <text>2-formamido-N(1)-(5-O-phospho-beta-D-ribosyl)acetamidine + ATP = 5-amino-1-(5-phospho-beta-D-ribosyl)imidazole + ADP + phosphate + H(+)</text>
        <dbReference type="Rhea" id="RHEA:23032"/>
        <dbReference type="ChEBI" id="CHEBI:15378"/>
        <dbReference type="ChEBI" id="CHEBI:30616"/>
        <dbReference type="ChEBI" id="CHEBI:43474"/>
        <dbReference type="ChEBI" id="CHEBI:137981"/>
        <dbReference type="ChEBI" id="CHEBI:147287"/>
        <dbReference type="ChEBI" id="CHEBI:456216"/>
        <dbReference type="EC" id="6.3.3.1"/>
    </reaction>
</comment>
<evidence type="ECO:0000313" key="18">
    <source>
        <dbReference type="EMBL" id="OKH50662.1"/>
    </source>
</evidence>
<evidence type="ECO:0000256" key="14">
    <source>
        <dbReference type="ARBA" id="ARBA00049057"/>
    </source>
</evidence>
<dbReference type="Pfam" id="PF00586">
    <property type="entry name" value="AIRS"/>
    <property type="match status" value="1"/>
</dbReference>
<keyword evidence="6 15" id="KW-0963">Cytoplasm</keyword>
<evidence type="ECO:0000313" key="19">
    <source>
        <dbReference type="Proteomes" id="UP000185557"/>
    </source>
</evidence>
<dbReference type="EMBL" id="MRCG01000001">
    <property type="protein sequence ID" value="OKH50662.1"/>
    <property type="molecule type" value="Genomic_DNA"/>
</dbReference>
<evidence type="ECO:0000256" key="7">
    <source>
        <dbReference type="ARBA" id="ARBA00022598"/>
    </source>
</evidence>
<keyword evidence="19" id="KW-1185">Reference proteome</keyword>
<organism evidence="18 19">
    <name type="scientific">Phormidium tenue NIES-30</name>
    <dbReference type="NCBI Taxonomy" id="549789"/>
    <lineage>
        <taxon>Bacteria</taxon>
        <taxon>Bacillati</taxon>
        <taxon>Cyanobacteriota</taxon>
        <taxon>Cyanophyceae</taxon>
        <taxon>Oscillatoriophycideae</taxon>
        <taxon>Oscillatoriales</taxon>
        <taxon>Oscillatoriaceae</taxon>
        <taxon>Phormidium</taxon>
    </lineage>
</organism>
<evidence type="ECO:0000256" key="12">
    <source>
        <dbReference type="ARBA" id="ARBA00032931"/>
    </source>
</evidence>
<evidence type="ECO:0000256" key="3">
    <source>
        <dbReference type="ARBA" id="ARBA00010280"/>
    </source>
</evidence>
<accession>A0A1U7JAC6</accession>
<comment type="pathway">
    <text evidence="2 15">Purine metabolism; IMP biosynthesis via de novo pathway; 5-amino-1-(5-phospho-D-ribosyl)imidazole from N(2)-formyl-N(1)-(5-phospho-D-ribosyl)glycinamide: step 2/2.</text>
</comment>
<dbReference type="PANTHER" id="PTHR10520:SF12">
    <property type="entry name" value="TRIFUNCTIONAL PURINE BIOSYNTHETIC PROTEIN ADENOSINE-3"/>
    <property type="match status" value="1"/>
</dbReference>
<dbReference type="NCBIfam" id="TIGR00878">
    <property type="entry name" value="purM"/>
    <property type="match status" value="1"/>
</dbReference>
<keyword evidence="7 15" id="KW-0436">Ligase</keyword>
<dbReference type="Gene3D" id="3.30.1330.10">
    <property type="entry name" value="PurM-like, N-terminal domain"/>
    <property type="match status" value="1"/>
</dbReference>
<evidence type="ECO:0000256" key="2">
    <source>
        <dbReference type="ARBA" id="ARBA00004686"/>
    </source>
</evidence>
<dbReference type="Proteomes" id="UP000185557">
    <property type="component" value="Unassembled WGS sequence"/>
</dbReference>
<evidence type="ECO:0000256" key="9">
    <source>
        <dbReference type="ARBA" id="ARBA00022755"/>
    </source>
</evidence>